<keyword evidence="2" id="KW-1185">Reference proteome</keyword>
<accession>A0A1H3J1T9</accession>
<sequence>MKEEFIISLEEKTPYFNNESVNRDNWREVRNRENFRVDEEE</sequence>
<reference evidence="2" key="1">
    <citation type="submission" date="2016-10" db="EMBL/GenBank/DDBJ databases">
        <authorList>
            <person name="Varghese N."/>
            <person name="Submissions S."/>
        </authorList>
    </citation>
    <scope>NUCLEOTIDE SEQUENCE [LARGE SCALE GENOMIC DNA]</scope>
    <source>
        <strain evidence="2">CGMCC 1.10118</strain>
    </source>
</reference>
<name>A0A1H3J1T9_9EURY</name>
<organism evidence="1 2">
    <name type="scientific">Halobellus clavatus</name>
    <dbReference type="NCBI Taxonomy" id="660517"/>
    <lineage>
        <taxon>Archaea</taxon>
        <taxon>Methanobacteriati</taxon>
        <taxon>Methanobacteriota</taxon>
        <taxon>Stenosarchaea group</taxon>
        <taxon>Halobacteria</taxon>
        <taxon>Halobacteriales</taxon>
        <taxon>Haloferacaceae</taxon>
        <taxon>Halobellus</taxon>
    </lineage>
</organism>
<dbReference type="EMBL" id="FNPB01000011">
    <property type="protein sequence ID" value="SDY33555.1"/>
    <property type="molecule type" value="Genomic_DNA"/>
</dbReference>
<dbReference type="AlphaFoldDB" id="A0A1H3J1T9"/>
<gene>
    <name evidence="1" type="ORF">SAMN04487946_111114</name>
</gene>
<evidence type="ECO:0000313" key="1">
    <source>
        <dbReference type="EMBL" id="SDY33555.1"/>
    </source>
</evidence>
<evidence type="ECO:0000313" key="2">
    <source>
        <dbReference type="Proteomes" id="UP000199170"/>
    </source>
</evidence>
<dbReference type="Proteomes" id="UP000199170">
    <property type="component" value="Unassembled WGS sequence"/>
</dbReference>
<protein>
    <submittedName>
        <fullName evidence="1">Uncharacterized protein</fullName>
    </submittedName>
</protein>
<proteinExistence type="predicted"/>